<dbReference type="Gene3D" id="2.20.200.10">
    <property type="entry name" value="Outer membrane efflux proteins (OEP)"/>
    <property type="match status" value="1"/>
</dbReference>
<evidence type="ECO:0000256" key="2">
    <source>
        <dbReference type="ARBA" id="ARBA00022452"/>
    </source>
</evidence>
<dbReference type="RefSeq" id="WP_079383138.1">
    <property type="nucleotide sequence ID" value="NZ_JACYEF010000011.1"/>
</dbReference>
<organism evidence="11">
    <name type="scientific">Pseudomonas aeruginosa</name>
    <dbReference type="NCBI Taxonomy" id="287"/>
    <lineage>
        <taxon>Bacteria</taxon>
        <taxon>Pseudomonadati</taxon>
        <taxon>Pseudomonadota</taxon>
        <taxon>Gammaproteobacteria</taxon>
        <taxon>Pseudomonadales</taxon>
        <taxon>Pseudomonadaceae</taxon>
        <taxon>Pseudomonas</taxon>
    </lineage>
</organism>
<keyword evidence="8 10" id="KW-0449">Lipoprotein</keyword>
<evidence type="ECO:0000256" key="3">
    <source>
        <dbReference type="ARBA" id="ARBA00022692"/>
    </source>
</evidence>
<keyword evidence="6 10" id="KW-0564">Palmitate</keyword>
<evidence type="ECO:0000256" key="6">
    <source>
        <dbReference type="ARBA" id="ARBA00023139"/>
    </source>
</evidence>
<comment type="subcellular location">
    <subcellularLocation>
        <location evidence="10">Cell outer membrane</location>
        <topology evidence="10">Lipid-anchor</topology>
    </subcellularLocation>
</comment>
<protein>
    <submittedName>
        <fullName evidence="11">Efflux transporter outer membrane subunit</fullName>
    </submittedName>
</protein>
<dbReference type="InterPro" id="IPR003423">
    <property type="entry name" value="OMP_efflux"/>
</dbReference>
<evidence type="ECO:0000256" key="1">
    <source>
        <dbReference type="ARBA" id="ARBA00007613"/>
    </source>
</evidence>
<keyword evidence="3 10" id="KW-0812">Transmembrane</keyword>
<dbReference type="GO" id="GO:0009279">
    <property type="term" value="C:cell outer membrane"/>
    <property type="evidence" value="ECO:0007669"/>
    <property type="project" value="UniProtKB-SubCell"/>
</dbReference>
<evidence type="ECO:0000256" key="7">
    <source>
        <dbReference type="ARBA" id="ARBA00023237"/>
    </source>
</evidence>
<keyword evidence="7" id="KW-0998">Cell outer membrane</keyword>
<evidence type="ECO:0000256" key="4">
    <source>
        <dbReference type="ARBA" id="ARBA00022729"/>
    </source>
</evidence>
<name>A0A643J827_PSEAI</name>
<dbReference type="SUPFAM" id="SSF56954">
    <property type="entry name" value="Outer membrane efflux proteins (OEP)"/>
    <property type="match status" value="1"/>
</dbReference>
<keyword evidence="5 10" id="KW-0472">Membrane</keyword>
<dbReference type="EMBL" id="VZIV01000009">
    <property type="protein sequence ID" value="KAB0766668.1"/>
    <property type="molecule type" value="Genomic_DNA"/>
</dbReference>
<comment type="function">
    <text evidence="9">Could be involved in resistance to puromycin, acriflavine and tetraphenylarsonium chloride.</text>
</comment>
<dbReference type="Pfam" id="PF02321">
    <property type="entry name" value="OEP"/>
    <property type="match status" value="2"/>
</dbReference>
<comment type="similarity">
    <text evidence="1 10">Belongs to the outer membrane factor (OMF) (TC 1.B.17) family.</text>
</comment>
<evidence type="ECO:0000313" key="11">
    <source>
        <dbReference type="EMBL" id="KAB0766668.1"/>
    </source>
</evidence>
<evidence type="ECO:0000256" key="9">
    <source>
        <dbReference type="ARBA" id="ARBA00037313"/>
    </source>
</evidence>
<keyword evidence="2 10" id="KW-1134">Transmembrane beta strand</keyword>
<dbReference type="NCBIfam" id="TIGR01845">
    <property type="entry name" value="outer_NodT"/>
    <property type="match status" value="1"/>
</dbReference>
<reference evidence="11" key="1">
    <citation type="submission" date="2019-09" db="EMBL/GenBank/DDBJ databases">
        <title>Whole genome sequence analysis of bacterial isolates in patients.</title>
        <authorList>
            <person name="Jeong K.C."/>
        </authorList>
    </citation>
    <scope>NUCLEOTIDE SEQUENCE</scope>
    <source>
        <strain evidence="11">KCJ3K105</strain>
    </source>
</reference>
<evidence type="ECO:0000256" key="8">
    <source>
        <dbReference type="ARBA" id="ARBA00023288"/>
    </source>
</evidence>
<proteinExistence type="inferred from homology"/>
<comment type="caution">
    <text evidence="11">The sequence shown here is derived from an EMBL/GenBank/DDBJ whole genome shotgun (WGS) entry which is preliminary data.</text>
</comment>
<gene>
    <name evidence="11" type="ORF">F7O97_06530</name>
</gene>
<dbReference type="GO" id="GO:0015562">
    <property type="term" value="F:efflux transmembrane transporter activity"/>
    <property type="evidence" value="ECO:0007669"/>
    <property type="project" value="InterPro"/>
</dbReference>
<evidence type="ECO:0000256" key="5">
    <source>
        <dbReference type="ARBA" id="ARBA00023136"/>
    </source>
</evidence>
<sequence>MSSPSLQYSSFVDKPSTAWRKTAAAAICCAVLASCASIPDLGPMEKPASMDGLAADKSLEAPVGEWPTQAWWKSFGDPQLDQLMGEALANSPSMAQAQARLNAAIARSKGARAALFPSVSLDASASEQKLTYNSIFPRDVVPKGWNDYGAASLNFGWELDFWGKNRSALDAATSEALAVQADAAAARVLLTTELASRYVQLNGLHVQRDLARDTLRNREDSERMAMRRVDQGLDTQTMLEQAHARAKLARADLADVEERIELARNGIAALLGRGPDRGLDIHETHLSPSLSLALPETLKSDLIGRKPEIVAARWRVESAAKRIGVAKAGFYPSVNLVALVGYESLGLNRLFDSGSDAGRAGVAIHLPIFEGGRLRANYSRAWAEYEFAVASYNDALVQALRETADAVRSLQALPIRLEATESAVVSSDKAYQLAKRRYEGGLSNYQTVLTTEDAALNARMAVNALWVRGLSLDIALTKALGGGFSDSSMNEQVTR</sequence>
<dbReference type="PANTHER" id="PTHR30203">
    <property type="entry name" value="OUTER MEMBRANE CATION EFFLUX PROTEIN"/>
    <property type="match status" value="1"/>
</dbReference>
<dbReference type="PANTHER" id="PTHR30203:SF20">
    <property type="entry name" value="MULTIDRUG RESISTANCE OUTER MEMBRANE PROTEIN MDTP-RELATED"/>
    <property type="match status" value="1"/>
</dbReference>
<evidence type="ECO:0000256" key="10">
    <source>
        <dbReference type="RuleBase" id="RU362097"/>
    </source>
</evidence>
<dbReference type="Gene3D" id="1.20.1600.10">
    <property type="entry name" value="Outer membrane efflux proteins (OEP)"/>
    <property type="match status" value="1"/>
</dbReference>
<dbReference type="AlphaFoldDB" id="A0A643J827"/>
<dbReference type="InterPro" id="IPR010131">
    <property type="entry name" value="MdtP/NodT-like"/>
</dbReference>
<keyword evidence="4" id="KW-0732">Signal</keyword>
<accession>A0A643J827</accession>